<evidence type="ECO:0000313" key="10">
    <source>
        <dbReference type="EMBL" id="KAK5699965.1"/>
    </source>
</evidence>
<dbReference type="InterPro" id="IPR052202">
    <property type="entry name" value="Yeast_MetPath_Reg"/>
</dbReference>
<dbReference type="SMART" id="SM00906">
    <property type="entry name" value="Fungal_trans"/>
    <property type="match status" value="1"/>
</dbReference>
<dbReference type="GO" id="GO:0006351">
    <property type="term" value="P:DNA-templated transcription"/>
    <property type="evidence" value="ECO:0007669"/>
    <property type="project" value="InterPro"/>
</dbReference>
<dbReference type="GO" id="GO:0008270">
    <property type="term" value="F:zinc ion binding"/>
    <property type="evidence" value="ECO:0007669"/>
    <property type="project" value="InterPro"/>
</dbReference>
<dbReference type="SUPFAM" id="SSF57701">
    <property type="entry name" value="Zn2/Cys6 DNA-binding domain"/>
    <property type="match status" value="1"/>
</dbReference>
<comment type="subcellular location">
    <subcellularLocation>
        <location evidence="1">Nucleus</location>
    </subcellularLocation>
</comment>
<dbReference type="Proteomes" id="UP001310594">
    <property type="component" value="Unassembled WGS sequence"/>
</dbReference>
<evidence type="ECO:0000256" key="7">
    <source>
        <dbReference type="ARBA" id="ARBA00023242"/>
    </source>
</evidence>
<evidence type="ECO:0000256" key="1">
    <source>
        <dbReference type="ARBA" id="ARBA00004123"/>
    </source>
</evidence>
<dbReference type="Gene3D" id="4.10.240.10">
    <property type="entry name" value="Zn(2)-C6 fungal-type DNA-binding domain"/>
    <property type="match status" value="1"/>
</dbReference>
<dbReference type="GO" id="GO:0043565">
    <property type="term" value="F:sequence-specific DNA binding"/>
    <property type="evidence" value="ECO:0007669"/>
    <property type="project" value="TreeGrafter"/>
</dbReference>
<dbReference type="GO" id="GO:0045944">
    <property type="term" value="P:positive regulation of transcription by RNA polymerase II"/>
    <property type="evidence" value="ECO:0007669"/>
    <property type="project" value="TreeGrafter"/>
</dbReference>
<organism evidence="10 11">
    <name type="scientific">Elasticomyces elasticus</name>
    <dbReference type="NCBI Taxonomy" id="574655"/>
    <lineage>
        <taxon>Eukaryota</taxon>
        <taxon>Fungi</taxon>
        <taxon>Dikarya</taxon>
        <taxon>Ascomycota</taxon>
        <taxon>Pezizomycotina</taxon>
        <taxon>Dothideomycetes</taxon>
        <taxon>Dothideomycetidae</taxon>
        <taxon>Mycosphaerellales</taxon>
        <taxon>Teratosphaeriaceae</taxon>
        <taxon>Elasticomyces</taxon>
    </lineage>
</organism>
<evidence type="ECO:0000256" key="2">
    <source>
        <dbReference type="ARBA" id="ARBA00022723"/>
    </source>
</evidence>
<dbReference type="InterPro" id="IPR007219">
    <property type="entry name" value="XnlR_reg_dom"/>
</dbReference>
<evidence type="ECO:0000259" key="9">
    <source>
        <dbReference type="PROSITE" id="PS50048"/>
    </source>
</evidence>
<dbReference type="PROSITE" id="PS50048">
    <property type="entry name" value="ZN2_CY6_FUNGAL_2"/>
    <property type="match status" value="1"/>
</dbReference>
<dbReference type="PANTHER" id="PTHR47782">
    <property type="entry name" value="ZN(II)2CYS6 TRANSCRIPTION FACTOR (EUROFUNG)-RELATED"/>
    <property type="match status" value="1"/>
</dbReference>
<dbReference type="PROSITE" id="PS00463">
    <property type="entry name" value="ZN2_CY6_FUNGAL_1"/>
    <property type="match status" value="1"/>
</dbReference>
<evidence type="ECO:0000313" key="11">
    <source>
        <dbReference type="Proteomes" id="UP001310594"/>
    </source>
</evidence>
<feature type="compositionally biased region" description="Low complexity" evidence="8">
    <location>
        <begin position="114"/>
        <end position="129"/>
    </location>
</feature>
<dbReference type="GO" id="GO:0000981">
    <property type="term" value="F:DNA-binding transcription factor activity, RNA polymerase II-specific"/>
    <property type="evidence" value="ECO:0007669"/>
    <property type="project" value="InterPro"/>
</dbReference>
<accession>A0AAN7ZNL1</accession>
<keyword evidence="3" id="KW-0862">Zinc</keyword>
<dbReference type="CDD" id="cd12148">
    <property type="entry name" value="fungal_TF_MHR"/>
    <property type="match status" value="1"/>
</dbReference>
<feature type="region of interest" description="Disordered" evidence="8">
    <location>
        <begin position="91"/>
        <end position="134"/>
    </location>
</feature>
<evidence type="ECO:0000256" key="8">
    <source>
        <dbReference type="SAM" id="MobiDB-lite"/>
    </source>
</evidence>
<sequence>MDEEAVAQQSGVEQQKRPRKRARTAVACSRCKHRKQKCDGLSPSCSNCVASASTCEYDLSPTLNRNQEQYMRARRRVEELEGILSRLGDAQEGAGVDVSSSETFSPEPAVSNNRVSRSPSQRMSSASDSGFKPPERVDVLRQLSLQATGGYVDSSSTVTLGRMLHAVVATVDRPEGSAGGCLLEQNLSPKSLEVVANPTATNGITLSGIPDVIADRMLEKGYFGYIARLWPLMQPNALRKLHERRASLEDRFEIAALHLVYATAGRFLETTGETGSFRSELHYQKAATLLPEVLSLHDIRSVQILCLLAIYSLRAPKGPGAWSFVGMAMRMCIEMGLHRKRTNAIVLGGADEQLKRQVFWSCYCLDRQVSIILGRPFAISDRDIDAELPTGSDDEDEQDSTPCFVHICRLRMIESHIQQTVYRADQPQHALPLLDLQSFTEQLERWKCDIPAGDHVAGSSSINTYDSYLIYYYQAVRFLLYPHVSSPDAHDQYLKKAVEACGGICQTYKRLHQNVTIGFSLMALHSVFFAGLTMLYCAWRAPLVLTNSTRNTISDCSIVLYIITERWPGAKKYRDLYEAIKDPVLQTIEQHNNQPQMAVEQLLQPDVHALLRSTWPAQGGQEDFSAMLTEMSGGIDGPQPPPQQEDYNDVSSTDNAFFMPGLAFDFSLPFESTNLAPSHAALNTHFYHWGPGEHASGL</sequence>
<gene>
    <name evidence="10" type="ORF">LTR97_006099</name>
</gene>
<dbReference type="GO" id="GO:0005634">
    <property type="term" value="C:nucleus"/>
    <property type="evidence" value="ECO:0007669"/>
    <property type="project" value="UniProtKB-SubCell"/>
</dbReference>
<dbReference type="EMBL" id="JAVRQU010000008">
    <property type="protein sequence ID" value="KAK5699965.1"/>
    <property type="molecule type" value="Genomic_DNA"/>
</dbReference>
<dbReference type="InterPro" id="IPR036864">
    <property type="entry name" value="Zn2-C6_fun-type_DNA-bd_sf"/>
</dbReference>
<keyword evidence="5" id="KW-0238">DNA-binding</keyword>
<dbReference type="Pfam" id="PF04082">
    <property type="entry name" value="Fungal_trans"/>
    <property type="match status" value="1"/>
</dbReference>
<reference evidence="10" key="1">
    <citation type="submission" date="2023-08" db="EMBL/GenBank/DDBJ databases">
        <title>Black Yeasts Isolated from many extreme environments.</title>
        <authorList>
            <person name="Coleine C."/>
            <person name="Stajich J.E."/>
            <person name="Selbmann L."/>
        </authorList>
    </citation>
    <scope>NUCLEOTIDE SEQUENCE</scope>
    <source>
        <strain evidence="10">CCFEE 5810</strain>
    </source>
</reference>
<dbReference type="PANTHER" id="PTHR47782:SF12">
    <property type="entry name" value="ZN(II)2CYS6 TRANSCRIPTION FACTOR (EUROFUNG)"/>
    <property type="match status" value="1"/>
</dbReference>
<dbReference type="Pfam" id="PF00172">
    <property type="entry name" value="Zn_clus"/>
    <property type="match status" value="1"/>
</dbReference>
<dbReference type="AlphaFoldDB" id="A0AAN7ZNL1"/>
<keyword evidence="6" id="KW-0804">Transcription</keyword>
<keyword evidence="4" id="KW-0805">Transcription regulation</keyword>
<proteinExistence type="predicted"/>
<feature type="region of interest" description="Disordered" evidence="8">
    <location>
        <begin position="1"/>
        <end position="24"/>
    </location>
</feature>
<dbReference type="InterPro" id="IPR001138">
    <property type="entry name" value="Zn2Cys6_DnaBD"/>
</dbReference>
<keyword evidence="7" id="KW-0539">Nucleus</keyword>
<dbReference type="SMART" id="SM00066">
    <property type="entry name" value="GAL4"/>
    <property type="match status" value="1"/>
</dbReference>
<dbReference type="CDD" id="cd00067">
    <property type="entry name" value="GAL4"/>
    <property type="match status" value="1"/>
</dbReference>
<keyword evidence="2" id="KW-0479">Metal-binding</keyword>
<feature type="domain" description="Zn(2)-C6 fungal-type" evidence="9">
    <location>
        <begin position="27"/>
        <end position="57"/>
    </location>
</feature>
<evidence type="ECO:0000256" key="6">
    <source>
        <dbReference type="ARBA" id="ARBA00023163"/>
    </source>
</evidence>
<protein>
    <recommendedName>
        <fullName evidence="9">Zn(2)-C6 fungal-type domain-containing protein</fullName>
    </recommendedName>
</protein>
<name>A0AAN7ZNL1_9PEZI</name>
<evidence type="ECO:0000256" key="5">
    <source>
        <dbReference type="ARBA" id="ARBA00023125"/>
    </source>
</evidence>
<evidence type="ECO:0000256" key="4">
    <source>
        <dbReference type="ARBA" id="ARBA00023015"/>
    </source>
</evidence>
<comment type="caution">
    <text evidence="10">The sequence shown here is derived from an EMBL/GenBank/DDBJ whole genome shotgun (WGS) entry which is preliminary data.</text>
</comment>
<evidence type="ECO:0000256" key="3">
    <source>
        <dbReference type="ARBA" id="ARBA00022833"/>
    </source>
</evidence>